<reference evidence="2 3" key="1">
    <citation type="submission" date="2016-10" db="EMBL/GenBank/DDBJ databases">
        <authorList>
            <person name="de Groot N.N."/>
        </authorList>
    </citation>
    <scope>NUCLEOTIDE SEQUENCE [LARGE SCALE GENOMIC DNA]</scope>
    <source>
        <strain evidence="2 3">LMG 27731</strain>
    </source>
</reference>
<sequence length="36" mass="3978">MKNGLNRASWGRGSEEQAPFPDDDRKHGPLLAIADK</sequence>
<dbReference type="EMBL" id="FPBH01000001">
    <property type="protein sequence ID" value="SFT49745.1"/>
    <property type="molecule type" value="Genomic_DNA"/>
</dbReference>
<gene>
    <name evidence="2" type="ORF">SAMN05192563_1001492</name>
</gene>
<dbReference type="Proteomes" id="UP000198844">
    <property type="component" value="Unassembled WGS sequence"/>
</dbReference>
<evidence type="ECO:0000313" key="2">
    <source>
        <dbReference type="EMBL" id="SFT49745.1"/>
    </source>
</evidence>
<name>A0A1I6YGU0_9BURK</name>
<accession>A0A1I6YGU0</accession>
<organism evidence="2 3">
    <name type="scientific">Paraburkholderia aspalathi</name>
    <dbReference type="NCBI Taxonomy" id="1324617"/>
    <lineage>
        <taxon>Bacteria</taxon>
        <taxon>Pseudomonadati</taxon>
        <taxon>Pseudomonadota</taxon>
        <taxon>Betaproteobacteria</taxon>
        <taxon>Burkholderiales</taxon>
        <taxon>Burkholderiaceae</taxon>
        <taxon>Paraburkholderia</taxon>
    </lineage>
</organism>
<feature type="region of interest" description="Disordered" evidence="1">
    <location>
        <begin position="1"/>
        <end position="36"/>
    </location>
</feature>
<evidence type="ECO:0000313" key="3">
    <source>
        <dbReference type="Proteomes" id="UP000198844"/>
    </source>
</evidence>
<proteinExistence type="predicted"/>
<protein>
    <submittedName>
        <fullName evidence="2">Uncharacterized protein</fullName>
    </submittedName>
</protein>
<dbReference type="AlphaFoldDB" id="A0A1I6YGU0"/>
<evidence type="ECO:0000256" key="1">
    <source>
        <dbReference type="SAM" id="MobiDB-lite"/>
    </source>
</evidence>